<gene>
    <name evidence="1" type="ORF">NMU03_00900</name>
</gene>
<dbReference type="EMBL" id="CP101620">
    <property type="protein sequence ID" value="UTY39424.1"/>
    <property type="molecule type" value="Genomic_DNA"/>
</dbReference>
<name>A0ABY5I222_9FIRM</name>
<dbReference type="Proteomes" id="UP001060112">
    <property type="component" value="Chromosome"/>
</dbReference>
<evidence type="ECO:0000313" key="2">
    <source>
        <dbReference type="Proteomes" id="UP001060112"/>
    </source>
</evidence>
<sequence>MSFEDFLRWYNINLKITNMPSYVNGFAYYNGNEYLVIINSRCSSYQQQETLVHEMIHIFENHFSCPAEYEKRCEQETHMMVKDLKENYILNQ</sequence>
<reference evidence="1" key="1">
    <citation type="submission" date="2022-07" db="EMBL/GenBank/DDBJ databases">
        <title>Faecal culturing of patients with breast cancer.</title>
        <authorList>
            <person name="Teng N.M.Y."/>
            <person name="Kiu R."/>
            <person name="Evans R."/>
            <person name="Baker D.J."/>
            <person name="Zenner C."/>
            <person name="Robinson S.D."/>
            <person name="Hall L.J."/>
        </authorList>
    </citation>
    <scope>NUCLEOTIDE SEQUENCE</scope>
    <source>
        <strain evidence="1">LH1062</strain>
    </source>
</reference>
<keyword evidence="2" id="KW-1185">Reference proteome</keyword>
<protein>
    <recommendedName>
        <fullName evidence="3">ImmA/IrrE family metallo-endopeptidase</fullName>
    </recommendedName>
</protein>
<organism evidence="1 2">
    <name type="scientific">Allocoprobacillus halotolerans</name>
    <dbReference type="NCBI Taxonomy" id="2944914"/>
    <lineage>
        <taxon>Bacteria</taxon>
        <taxon>Bacillati</taxon>
        <taxon>Bacillota</taxon>
        <taxon>Erysipelotrichia</taxon>
        <taxon>Erysipelotrichales</taxon>
        <taxon>Erysipelotrichaceae</taxon>
        <taxon>Allocoprobacillus</taxon>
    </lineage>
</organism>
<dbReference type="RefSeq" id="WP_290140510.1">
    <property type="nucleotide sequence ID" value="NZ_CP101620.1"/>
</dbReference>
<evidence type="ECO:0008006" key="3">
    <source>
        <dbReference type="Google" id="ProtNLM"/>
    </source>
</evidence>
<evidence type="ECO:0000313" key="1">
    <source>
        <dbReference type="EMBL" id="UTY39424.1"/>
    </source>
</evidence>
<proteinExistence type="predicted"/>
<accession>A0ABY5I222</accession>